<dbReference type="CDD" id="cd00685">
    <property type="entry name" value="Trans_IPPS_HT"/>
    <property type="match status" value="1"/>
</dbReference>
<comment type="similarity">
    <text evidence="2">Belongs to the FPP/GGPP synthase family.</text>
</comment>
<evidence type="ECO:0000256" key="3">
    <source>
        <dbReference type="ARBA" id="ARBA00022679"/>
    </source>
</evidence>
<dbReference type="Pfam" id="PF00348">
    <property type="entry name" value="polyprenyl_synt"/>
    <property type="match status" value="1"/>
</dbReference>
<evidence type="ECO:0008006" key="7">
    <source>
        <dbReference type="Google" id="ProtNLM"/>
    </source>
</evidence>
<dbReference type="GO" id="GO:0046872">
    <property type="term" value="F:metal ion binding"/>
    <property type="evidence" value="ECO:0007669"/>
    <property type="project" value="UniProtKB-KW"/>
</dbReference>
<accession>A0A381NJ21</accession>
<dbReference type="PANTHER" id="PTHR12001">
    <property type="entry name" value="GERANYLGERANYL PYROPHOSPHATE SYNTHASE"/>
    <property type="match status" value="1"/>
</dbReference>
<evidence type="ECO:0000313" key="6">
    <source>
        <dbReference type="EMBL" id="SUZ54555.1"/>
    </source>
</evidence>
<dbReference type="SUPFAM" id="SSF48576">
    <property type="entry name" value="Terpenoid synthases"/>
    <property type="match status" value="1"/>
</dbReference>
<reference evidence="6" key="1">
    <citation type="submission" date="2018-05" db="EMBL/GenBank/DDBJ databases">
        <authorList>
            <person name="Lanie J.A."/>
            <person name="Ng W.-L."/>
            <person name="Kazmierczak K.M."/>
            <person name="Andrzejewski T.M."/>
            <person name="Davidsen T.M."/>
            <person name="Wayne K.J."/>
            <person name="Tettelin H."/>
            <person name="Glass J.I."/>
            <person name="Rusch D."/>
            <person name="Podicherti R."/>
            <person name="Tsui H.-C.T."/>
            <person name="Winkler M.E."/>
        </authorList>
    </citation>
    <scope>NUCLEOTIDE SEQUENCE</scope>
</reference>
<keyword evidence="5" id="KW-0460">Magnesium</keyword>
<name>A0A381NJ21_9ZZZZ</name>
<dbReference type="GO" id="GO:0004659">
    <property type="term" value="F:prenyltransferase activity"/>
    <property type="evidence" value="ECO:0007669"/>
    <property type="project" value="InterPro"/>
</dbReference>
<dbReference type="EMBL" id="UINC01000394">
    <property type="protein sequence ID" value="SUZ54555.1"/>
    <property type="molecule type" value="Genomic_DNA"/>
</dbReference>
<dbReference type="Gene3D" id="1.10.600.10">
    <property type="entry name" value="Farnesyl Diphosphate Synthase"/>
    <property type="match status" value="1"/>
</dbReference>
<keyword evidence="3" id="KW-0808">Transferase</keyword>
<protein>
    <recommendedName>
        <fullName evidence="7">Polyprenyl synthetase</fullName>
    </recommendedName>
</protein>
<comment type="cofactor">
    <cofactor evidence="1">
        <name>Mg(2+)</name>
        <dbReference type="ChEBI" id="CHEBI:18420"/>
    </cofactor>
</comment>
<dbReference type="InterPro" id="IPR008949">
    <property type="entry name" value="Isoprenoid_synthase_dom_sf"/>
</dbReference>
<gene>
    <name evidence="6" type="ORF">METZ01_LOCUS7409</name>
</gene>
<proteinExistence type="inferred from homology"/>
<dbReference type="GO" id="GO:0008299">
    <property type="term" value="P:isoprenoid biosynthetic process"/>
    <property type="evidence" value="ECO:0007669"/>
    <property type="project" value="InterPro"/>
</dbReference>
<dbReference type="InterPro" id="IPR000092">
    <property type="entry name" value="Polyprenyl_synt"/>
</dbReference>
<evidence type="ECO:0000256" key="5">
    <source>
        <dbReference type="ARBA" id="ARBA00022842"/>
    </source>
</evidence>
<evidence type="ECO:0000256" key="1">
    <source>
        <dbReference type="ARBA" id="ARBA00001946"/>
    </source>
</evidence>
<evidence type="ECO:0000256" key="2">
    <source>
        <dbReference type="ARBA" id="ARBA00006706"/>
    </source>
</evidence>
<dbReference type="PANTHER" id="PTHR12001:SF85">
    <property type="entry name" value="SHORT CHAIN ISOPRENYL DIPHOSPHATE SYNTHASE"/>
    <property type="match status" value="1"/>
</dbReference>
<sequence>MDNDQMRHGQLTVQKKWDTSTSILAGDAIFVEAQRLIGKINTNSQIIFKRFNDVALDVCVGQAYDKENEGNEEITLDEYLHMIQNKTGALIGLCVEIPALLSSQDSKVCEQLREFGYNIGKAFQIQDDILEIFSDAKSMGKSLGSDILSKKQTVLTIIARKIVPKEWSKFCYSIEDHPIKKIINMLRSFFDQHNIYSEAKSLSDKYLQDGLDNLLFVPESNREELKLFTNYLKNREY</sequence>
<evidence type="ECO:0000256" key="4">
    <source>
        <dbReference type="ARBA" id="ARBA00022723"/>
    </source>
</evidence>
<keyword evidence="4" id="KW-0479">Metal-binding</keyword>
<organism evidence="6">
    <name type="scientific">marine metagenome</name>
    <dbReference type="NCBI Taxonomy" id="408172"/>
    <lineage>
        <taxon>unclassified sequences</taxon>
        <taxon>metagenomes</taxon>
        <taxon>ecological metagenomes</taxon>
    </lineage>
</organism>
<dbReference type="AlphaFoldDB" id="A0A381NJ21"/>